<accession>A0A9D9H639</accession>
<gene>
    <name evidence="2" type="ORF">IAA97_09820</name>
</gene>
<organism evidence="2 3">
    <name type="scientific">Candidatus Ornithospirochaeta stercoripullorum</name>
    <dbReference type="NCBI Taxonomy" id="2840899"/>
    <lineage>
        <taxon>Bacteria</taxon>
        <taxon>Pseudomonadati</taxon>
        <taxon>Spirochaetota</taxon>
        <taxon>Spirochaetia</taxon>
        <taxon>Spirochaetales</taxon>
        <taxon>Spirochaetaceae</taxon>
        <taxon>Spirochaetaceae incertae sedis</taxon>
        <taxon>Candidatus Ornithospirochaeta</taxon>
    </lineage>
</organism>
<evidence type="ECO:0000256" key="1">
    <source>
        <dbReference type="SAM" id="SignalP"/>
    </source>
</evidence>
<dbReference type="AlphaFoldDB" id="A0A9D9H639"/>
<dbReference type="Proteomes" id="UP000823615">
    <property type="component" value="Unassembled WGS sequence"/>
</dbReference>
<comment type="caution">
    <text evidence="2">The sequence shown here is derived from an EMBL/GenBank/DDBJ whole genome shotgun (WGS) entry which is preliminary data.</text>
</comment>
<keyword evidence="1" id="KW-0732">Signal</keyword>
<feature type="chain" id="PRO_5039380924" description="Right handed beta helix domain-containing protein" evidence="1">
    <location>
        <begin position="26"/>
        <end position="278"/>
    </location>
</feature>
<feature type="signal peptide" evidence="1">
    <location>
        <begin position="1"/>
        <end position="25"/>
    </location>
</feature>
<name>A0A9D9H639_9SPIO</name>
<dbReference type="InterPro" id="IPR011050">
    <property type="entry name" value="Pectin_lyase_fold/virulence"/>
</dbReference>
<proteinExistence type="predicted"/>
<dbReference type="SUPFAM" id="SSF51126">
    <property type="entry name" value="Pectin lyase-like"/>
    <property type="match status" value="1"/>
</dbReference>
<reference evidence="2" key="1">
    <citation type="submission" date="2020-10" db="EMBL/GenBank/DDBJ databases">
        <authorList>
            <person name="Gilroy R."/>
        </authorList>
    </citation>
    <scope>NUCLEOTIDE SEQUENCE</scope>
    <source>
        <strain evidence="2">7293</strain>
    </source>
</reference>
<evidence type="ECO:0008006" key="4">
    <source>
        <dbReference type="Google" id="ProtNLM"/>
    </source>
</evidence>
<reference evidence="2" key="2">
    <citation type="journal article" date="2021" name="PeerJ">
        <title>Extensive microbial diversity within the chicken gut microbiome revealed by metagenomics and culture.</title>
        <authorList>
            <person name="Gilroy R."/>
            <person name="Ravi A."/>
            <person name="Getino M."/>
            <person name="Pursley I."/>
            <person name="Horton D.L."/>
            <person name="Alikhan N.F."/>
            <person name="Baker D."/>
            <person name="Gharbi K."/>
            <person name="Hall N."/>
            <person name="Watson M."/>
            <person name="Adriaenssens E.M."/>
            <person name="Foster-Nyarko E."/>
            <person name="Jarju S."/>
            <person name="Secka A."/>
            <person name="Antonio M."/>
            <person name="Oren A."/>
            <person name="Chaudhuri R.R."/>
            <person name="La Ragione R."/>
            <person name="Hildebrand F."/>
            <person name="Pallen M.J."/>
        </authorList>
    </citation>
    <scope>NUCLEOTIDE SEQUENCE</scope>
    <source>
        <strain evidence="2">7293</strain>
    </source>
</reference>
<evidence type="ECO:0000313" key="3">
    <source>
        <dbReference type="Proteomes" id="UP000823615"/>
    </source>
</evidence>
<dbReference type="EMBL" id="JADIMT010000112">
    <property type="protein sequence ID" value="MBO8437254.1"/>
    <property type="molecule type" value="Genomic_DNA"/>
</dbReference>
<dbReference type="PROSITE" id="PS51257">
    <property type="entry name" value="PROKAR_LIPOPROTEIN"/>
    <property type="match status" value="1"/>
</dbReference>
<protein>
    <recommendedName>
        <fullName evidence="4">Right handed beta helix domain-containing protein</fullName>
    </recommendedName>
</protein>
<sequence>MKKKLVIVSSFVVMLALLCACQPNNGVLPPPPVVDETPDGTPVSPSNSDDFNAIFSYGASGTYYLATNMENLTAQLDVKAKDGGLLRLDGNGKTISRNVGTTGNKGDKAIVQILNNNGTIAVRNINISGISTNDINKWNDGEFGIKVYNSKNVSLSDLSVTNANAGILIGSDSNATLLGTIDVSGNKYGGINVDDSTLTIAYDAEIICNDNTVPAIWKDSAADGTVNYEPGTLVEYTISGSSIDGKNGQVWYLTPEQDADFNWEAAAGLQGAPTTDAN</sequence>
<evidence type="ECO:0000313" key="2">
    <source>
        <dbReference type="EMBL" id="MBO8437254.1"/>
    </source>
</evidence>